<dbReference type="Proteomes" id="UP000215914">
    <property type="component" value="Chromosome 6"/>
</dbReference>
<evidence type="ECO:0000256" key="1">
    <source>
        <dbReference type="ARBA" id="ARBA00008956"/>
    </source>
</evidence>
<dbReference type="FunCoup" id="A0A251UJS0">
    <property type="interactions" value="4415"/>
</dbReference>
<keyword evidence="4 5" id="KW-0287">Flowering</keyword>
<keyword evidence="2 5" id="KW-0217">Developmental protein</keyword>
<dbReference type="PANTHER" id="PTHR31791">
    <property type="entry name" value="FRIGIDA-LIKE PROTEIN 3-RELATED"/>
    <property type="match status" value="1"/>
</dbReference>
<keyword evidence="9" id="KW-1185">Reference proteome</keyword>
<dbReference type="Pfam" id="PF07899">
    <property type="entry name" value="Frigida"/>
    <property type="match status" value="1"/>
</dbReference>
<feature type="region of interest" description="Disordered" evidence="6">
    <location>
        <begin position="405"/>
        <end position="429"/>
    </location>
</feature>
<keyword evidence="3 5" id="KW-0221">Differentiation</keyword>
<evidence type="ECO:0000313" key="7">
    <source>
        <dbReference type="EMBL" id="KAF5803123.1"/>
    </source>
</evidence>
<name>A0A251UJS0_HELAN</name>
<reference evidence="7" key="3">
    <citation type="submission" date="2020-06" db="EMBL/GenBank/DDBJ databases">
        <title>Helianthus annuus Genome sequencing and assembly Release 2.</title>
        <authorList>
            <person name="Gouzy J."/>
            <person name="Langlade N."/>
            <person name="Munos S."/>
        </authorList>
    </citation>
    <scope>NUCLEOTIDE SEQUENCE</scope>
    <source>
        <tissue evidence="7">Leaves</tissue>
    </source>
</reference>
<reference evidence="8" key="2">
    <citation type="submission" date="2017-02" db="EMBL/GenBank/DDBJ databases">
        <title>Sunflower complete genome.</title>
        <authorList>
            <person name="Langlade N."/>
            <person name="Munos S."/>
        </authorList>
    </citation>
    <scope>NUCLEOTIDE SEQUENCE [LARGE SCALE GENOMIC DNA]</scope>
    <source>
        <tissue evidence="8">Leaves</tissue>
    </source>
</reference>
<feature type="region of interest" description="Disordered" evidence="6">
    <location>
        <begin position="470"/>
        <end position="503"/>
    </location>
</feature>
<dbReference type="GO" id="GO:0009908">
    <property type="term" value="P:flower development"/>
    <property type="evidence" value="ECO:0007669"/>
    <property type="project" value="UniProtKB-KW"/>
</dbReference>
<dbReference type="GO" id="GO:0030154">
    <property type="term" value="P:cell differentiation"/>
    <property type="evidence" value="ECO:0007669"/>
    <property type="project" value="UniProtKB-KW"/>
</dbReference>
<dbReference type="OrthoDB" id="685090at2759"/>
<protein>
    <recommendedName>
        <fullName evidence="5">FRIGIDA-like protein</fullName>
    </recommendedName>
</protein>
<dbReference type="InterPro" id="IPR012474">
    <property type="entry name" value="Frigida"/>
</dbReference>
<dbReference type="InParanoid" id="A0A251UJS0"/>
<evidence type="ECO:0000313" key="8">
    <source>
        <dbReference type="EMBL" id="OTG23344.1"/>
    </source>
</evidence>
<evidence type="ECO:0000256" key="2">
    <source>
        <dbReference type="ARBA" id="ARBA00022473"/>
    </source>
</evidence>
<organism evidence="8 9">
    <name type="scientific">Helianthus annuus</name>
    <name type="common">Common sunflower</name>
    <dbReference type="NCBI Taxonomy" id="4232"/>
    <lineage>
        <taxon>Eukaryota</taxon>
        <taxon>Viridiplantae</taxon>
        <taxon>Streptophyta</taxon>
        <taxon>Embryophyta</taxon>
        <taxon>Tracheophyta</taxon>
        <taxon>Spermatophyta</taxon>
        <taxon>Magnoliopsida</taxon>
        <taxon>eudicotyledons</taxon>
        <taxon>Gunneridae</taxon>
        <taxon>Pentapetalae</taxon>
        <taxon>asterids</taxon>
        <taxon>campanulids</taxon>
        <taxon>Asterales</taxon>
        <taxon>Asteraceae</taxon>
        <taxon>Asteroideae</taxon>
        <taxon>Heliantheae alliance</taxon>
        <taxon>Heliantheae</taxon>
        <taxon>Helianthus</taxon>
    </lineage>
</organism>
<evidence type="ECO:0000256" key="4">
    <source>
        <dbReference type="ARBA" id="ARBA00023089"/>
    </source>
</evidence>
<gene>
    <name evidence="8" type="ORF">HannXRQ_Chr06g0181431</name>
    <name evidence="7" type="ORF">HanXRQr2_Chr06g0267631</name>
</gene>
<dbReference type="EMBL" id="CM007895">
    <property type="protein sequence ID" value="OTG23344.1"/>
    <property type="molecule type" value="Genomic_DNA"/>
</dbReference>
<dbReference type="Gramene" id="mRNA:HanXRQr2_Chr06g0267631">
    <property type="protein sequence ID" value="mRNA:HanXRQr2_Chr06g0267631"/>
    <property type="gene ID" value="HanXRQr2_Chr06g0267631"/>
</dbReference>
<evidence type="ECO:0000313" key="9">
    <source>
        <dbReference type="Proteomes" id="UP000215914"/>
    </source>
</evidence>
<comment type="similarity">
    <text evidence="1 5">Belongs to the Frigida family.</text>
</comment>
<proteinExistence type="inferred from homology"/>
<dbReference type="PANTHER" id="PTHR31791:SF2">
    <property type="entry name" value="FRIGIDA-LIKE PROTEIN 4A-RELATED"/>
    <property type="match status" value="1"/>
</dbReference>
<dbReference type="AlphaFoldDB" id="A0A251UJS0"/>
<reference evidence="7 9" key="1">
    <citation type="journal article" date="2017" name="Nature">
        <title>The sunflower genome provides insights into oil metabolism, flowering and Asterid evolution.</title>
        <authorList>
            <person name="Badouin H."/>
            <person name="Gouzy J."/>
            <person name="Grassa C.J."/>
            <person name="Murat F."/>
            <person name="Staton S.E."/>
            <person name="Cottret L."/>
            <person name="Lelandais-Briere C."/>
            <person name="Owens G.L."/>
            <person name="Carrere S."/>
            <person name="Mayjonade B."/>
            <person name="Legrand L."/>
            <person name="Gill N."/>
            <person name="Kane N.C."/>
            <person name="Bowers J.E."/>
            <person name="Hubner S."/>
            <person name="Bellec A."/>
            <person name="Berard A."/>
            <person name="Berges H."/>
            <person name="Blanchet N."/>
            <person name="Boniface M.C."/>
            <person name="Brunel D."/>
            <person name="Catrice O."/>
            <person name="Chaidir N."/>
            <person name="Claudel C."/>
            <person name="Donnadieu C."/>
            <person name="Faraut T."/>
            <person name="Fievet G."/>
            <person name="Helmstetter N."/>
            <person name="King M."/>
            <person name="Knapp S.J."/>
            <person name="Lai Z."/>
            <person name="Le Paslier M.C."/>
            <person name="Lippi Y."/>
            <person name="Lorenzon L."/>
            <person name="Mandel J.R."/>
            <person name="Marage G."/>
            <person name="Marchand G."/>
            <person name="Marquand E."/>
            <person name="Bret-Mestries E."/>
            <person name="Morien E."/>
            <person name="Nambeesan S."/>
            <person name="Nguyen T."/>
            <person name="Pegot-Espagnet P."/>
            <person name="Pouilly N."/>
            <person name="Raftis F."/>
            <person name="Sallet E."/>
            <person name="Schiex T."/>
            <person name="Thomas J."/>
            <person name="Vandecasteele C."/>
            <person name="Vares D."/>
            <person name="Vear F."/>
            <person name="Vautrin S."/>
            <person name="Crespi M."/>
            <person name="Mangin B."/>
            <person name="Burke J.M."/>
            <person name="Salse J."/>
            <person name="Munos S."/>
            <person name="Vincourt P."/>
            <person name="Rieseberg L.H."/>
            <person name="Langlade N.B."/>
        </authorList>
    </citation>
    <scope>NUCLEOTIDE SEQUENCE [LARGE SCALE GENOMIC DNA]</scope>
    <source>
        <strain evidence="9">cv. SF193</strain>
        <tissue evidence="7">Leaves</tissue>
    </source>
</reference>
<dbReference type="OMA" id="SFCVKMD"/>
<dbReference type="EMBL" id="MNCJ02000321">
    <property type="protein sequence ID" value="KAF5803123.1"/>
    <property type="molecule type" value="Genomic_DNA"/>
</dbReference>
<accession>A0A251UJS0</accession>
<evidence type="ECO:0000256" key="6">
    <source>
        <dbReference type="SAM" id="MobiDB-lite"/>
    </source>
</evidence>
<evidence type="ECO:0000256" key="5">
    <source>
        <dbReference type="RuleBase" id="RU364012"/>
    </source>
</evidence>
<feature type="region of interest" description="Disordered" evidence="6">
    <location>
        <begin position="1"/>
        <end position="20"/>
    </location>
</feature>
<sequence>MSSVSISDPGELSEPEQPSFDEFQRQTSLMTSCTLLWKELSDHFTSLEETLLKKTDAIKDKIETLDTETKASLVSLEERETTIENSVAIALQKVEAAVKAAAAAAGAVSCDEKEDNPDVDDSEGLLMKLKSYCVRMDSVGFGAFVCSRKKEIESMRENIPVALAECADPARFVLEAISEVFPVDKRKVCMTDLSWACVLVLESLIPVMVDPILGESRVLVTPSVKKSAKEIAEKWKESLEERGGIENVTPPDVHTFFQHLLTFGIVKEEDLEFYRKLVIGSAWRKQMPKLALALGLADQMPDMIEELISRGQQVDAVHFIHEVGLVDRFPPVSLLKSFLKDAKKAATAILEDSNHSSRAVHLAARKEQSALKAVIKCIEEYKLEGEFPPENLKKRLEQLEKVKVEKKRPAAAGPANKRTRVSNVGPMPPAKAGRITNAYVSSFPAPPAFVRSPSHTQYPAGYSFPSPVYGHGSRSPPTNPYAAPYSPEATAPPLSPPLSYPGTPPMNYPTAYGGYGNGMPPAYQQAYYR</sequence>
<evidence type="ECO:0000256" key="3">
    <source>
        <dbReference type="ARBA" id="ARBA00022782"/>
    </source>
</evidence>
<feature type="compositionally biased region" description="Pro residues" evidence="6">
    <location>
        <begin position="493"/>
        <end position="503"/>
    </location>
</feature>